<dbReference type="InterPro" id="IPR000073">
    <property type="entry name" value="AB_hydrolase_1"/>
</dbReference>
<keyword evidence="3" id="KW-0378">Hydrolase</keyword>
<evidence type="ECO:0000256" key="1">
    <source>
        <dbReference type="SAM" id="MobiDB-lite"/>
    </source>
</evidence>
<dbReference type="Proteomes" id="UP001204851">
    <property type="component" value="Unassembled WGS sequence"/>
</dbReference>
<dbReference type="PANTHER" id="PTHR43798:SF33">
    <property type="entry name" value="HYDROLASE, PUTATIVE (AFU_ORTHOLOGUE AFUA_2G14860)-RELATED"/>
    <property type="match status" value="1"/>
</dbReference>
<evidence type="ECO:0000313" key="3">
    <source>
        <dbReference type="EMBL" id="MCO5976320.1"/>
    </source>
</evidence>
<dbReference type="InterPro" id="IPR050266">
    <property type="entry name" value="AB_hydrolase_sf"/>
</dbReference>
<proteinExistence type="predicted"/>
<evidence type="ECO:0000313" key="4">
    <source>
        <dbReference type="Proteomes" id="UP001204851"/>
    </source>
</evidence>
<dbReference type="PRINTS" id="PR00412">
    <property type="entry name" value="EPOXHYDRLASE"/>
</dbReference>
<dbReference type="InterPro" id="IPR000639">
    <property type="entry name" value="Epox_hydrolase-like"/>
</dbReference>
<reference evidence="3 4" key="1">
    <citation type="submission" date="2022-06" db="EMBL/GenBank/DDBJ databases">
        <title>Ideonella sp. NS12-5 Genome sequencing and assembly.</title>
        <authorList>
            <person name="Jung Y."/>
        </authorList>
    </citation>
    <scope>NUCLEOTIDE SEQUENCE [LARGE SCALE GENOMIC DNA]</scope>
    <source>
        <strain evidence="3 4">NS12-5</strain>
    </source>
</reference>
<dbReference type="Pfam" id="PF00561">
    <property type="entry name" value="Abhydrolase_1"/>
    <property type="match status" value="1"/>
</dbReference>
<keyword evidence="4" id="KW-1185">Reference proteome</keyword>
<dbReference type="SUPFAM" id="SSF53474">
    <property type="entry name" value="alpha/beta-Hydrolases"/>
    <property type="match status" value="1"/>
</dbReference>
<feature type="domain" description="AB hydrolase-1" evidence="2">
    <location>
        <begin position="52"/>
        <end position="169"/>
    </location>
</feature>
<dbReference type="Gene3D" id="3.40.50.1820">
    <property type="entry name" value="alpha/beta hydrolase"/>
    <property type="match status" value="1"/>
</dbReference>
<dbReference type="EMBL" id="JAMXMC010000003">
    <property type="protein sequence ID" value="MCO5976320.1"/>
    <property type="molecule type" value="Genomic_DNA"/>
</dbReference>
<dbReference type="InterPro" id="IPR029058">
    <property type="entry name" value="AB_hydrolase_fold"/>
</dbReference>
<dbReference type="PRINTS" id="PR00111">
    <property type="entry name" value="ABHYDROLASE"/>
</dbReference>
<protein>
    <submittedName>
        <fullName evidence="3">Alpha/beta hydrolase</fullName>
    </submittedName>
</protein>
<dbReference type="GO" id="GO:0016787">
    <property type="term" value="F:hydrolase activity"/>
    <property type="evidence" value="ECO:0007669"/>
    <property type="project" value="UniProtKB-KW"/>
</dbReference>
<dbReference type="RefSeq" id="WP_252768790.1">
    <property type="nucleotide sequence ID" value="NZ_JAMXMC010000003.1"/>
</dbReference>
<comment type="caution">
    <text evidence="3">The sequence shown here is derived from an EMBL/GenBank/DDBJ whole genome shotgun (WGS) entry which is preliminary data.</text>
</comment>
<sequence length="325" mass="36800">MTPADPSAAAAPKPAPSYQPRRQPSHRWVDIRGLEYHISQWGDPSLVTPQRPPLLLCHGFMDIGASFQFLVDAMADHEGENRYILAMDWRGFGRTRGPATDAYWFPDYLADLDALLCCEALGLDGKTPVDLLGHSMGGNIVMNYAGVQPARIRRLVNLEGFGLPRAEASEAPSRMARWLNHLRHPRPLRAFANVNGVKARLQENNPRLPDERALWLAHQWAEPRDDGQWHILADEAHKNINPLVYRVEEVLACWARITAPVLWVEGAESETSRWWGDRFPREEFEARLAVVGWLERHTLAGASHMLHHDQPDALARHLQAFLDLP</sequence>
<name>A0ABT1BJE3_9BURK</name>
<feature type="region of interest" description="Disordered" evidence="1">
    <location>
        <begin position="1"/>
        <end position="24"/>
    </location>
</feature>
<accession>A0ABT1BJE3</accession>
<gene>
    <name evidence="3" type="ORF">M0L44_06255</name>
</gene>
<feature type="compositionally biased region" description="Low complexity" evidence="1">
    <location>
        <begin position="1"/>
        <end position="12"/>
    </location>
</feature>
<organism evidence="3 4">
    <name type="scientific">Ideonella oryzae</name>
    <dbReference type="NCBI Taxonomy" id="2937441"/>
    <lineage>
        <taxon>Bacteria</taxon>
        <taxon>Pseudomonadati</taxon>
        <taxon>Pseudomonadota</taxon>
        <taxon>Betaproteobacteria</taxon>
        <taxon>Burkholderiales</taxon>
        <taxon>Sphaerotilaceae</taxon>
        <taxon>Ideonella</taxon>
    </lineage>
</organism>
<dbReference type="PANTHER" id="PTHR43798">
    <property type="entry name" value="MONOACYLGLYCEROL LIPASE"/>
    <property type="match status" value="1"/>
</dbReference>
<evidence type="ECO:0000259" key="2">
    <source>
        <dbReference type="Pfam" id="PF00561"/>
    </source>
</evidence>